<dbReference type="AlphaFoldDB" id="A0A415NLE7"/>
<evidence type="ECO:0000313" key="3">
    <source>
        <dbReference type="EMBL" id="RHG24719.1"/>
    </source>
</evidence>
<dbReference type="RefSeq" id="WP_118413479.1">
    <property type="nucleotide sequence ID" value="NZ_QRID01000028.1"/>
</dbReference>
<dbReference type="Proteomes" id="UP000478483">
    <property type="component" value="Unassembled WGS sequence"/>
</dbReference>
<reference evidence="3 4" key="1">
    <citation type="submission" date="2018-08" db="EMBL/GenBank/DDBJ databases">
        <title>A genome reference for cultivated species of the human gut microbiota.</title>
        <authorList>
            <person name="Zou Y."/>
            <person name="Xue W."/>
            <person name="Luo G."/>
        </authorList>
    </citation>
    <scope>NUCLEOTIDE SEQUENCE [LARGE SCALE GENOMIC DNA]</scope>
    <source>
        <strain evidence="3 4">AM22-21LB</strain>
    </source>
</reference>
<sequence>MAKNDLILIDSIIEERVSENLPSNRKDEVFEFLSYEQVLKEYDLSADDIKSGSVDGRNDGGIDAIYILVNGHLISDVKNALLPKSNANLEVFFFTCKHRDVFKQDPVNSICTSLQELLDFSKENKNLDGQYNEDIFEKRNIFIATYKKIAIILERLSIKVIFASRGDVRHELGDNVEARAKQIETICKEYFSGCDAKFEFWGAEEILAAYRKKADYSLILNVKECLSHGKQMVVLASLSDYFKFITYEDKKMRKYLFDSNVRDFMGINAVNGDILDTLENRKNNEDFWWLNNGITILCSSAVAIGKSITIENVQIVNGLQTSECIYRYFVGDEHEQEDRVVLIKILPCDTIAIADDITRSTNNQTEVMSSSLRATDKIQEDIEDILKKEDMYYERRVNYYVNQGISTEKIYTPLYLARGYMAVVLKRPYNAVTLKQKFMRKQSSYEEIFSEDEDLRVWSIVAKIMRKTDDYMNLLRDDICGERFLRNVRYQVAFLTISRLFKTFTYSSNDIISFDIDRYTFDEVKKTWLDLQKVTNIDSRCATWRSKSVSLEITKSIADIEKIKNFVAIDTIQNKKKKGGKNGFTDEFLEEVKKNLPAQPWPKGVHLTVSRKMGISPQKATKAIGELMKRNIVKRQKNGQIIE</sequence>
<reference evidence="2 5" key="2">
    <citation type="journal article" date="2019" name="Nat. Med.">
        <title>A library of human gut bacterial isolates paired with longitudinal multiomics data enables mechanistic microbiome research.</title>
        <authorList>
            <person name="Poyet M."/>
            <person name="Groussin M."/>
            <person name="Gibbons S.M."/>
            <person name="Avila-Pacheco J."/>
            <person name="Jiang X."/>
            <person name="Kearney S.M."/>
            <person name="Perrotta A.R."/>
            <person name="Berdy B."/>
            <person name="Zhao S."/>
            <person name="Lieberman T.D."/>
            <person name="Swanson P.K."/>
            <person name="Smith M."/>
            <person name="Roesemann S."/>
            <person name="Alexander J.E."/>
            <person name="Rich S.A."/>
            <person name="Livny J."/>
            <person name="Vlamakis H."/>
            <person name="Clish C."/>
            <person name="Bullock K."/>
            <person name="Deik A."/>
            <person name="Scott J."/>
            <person name="Pierce K.A."/>
            <person name="Xavier R.J."/>
            <person name="Alm E.J."/>
        </authorList>
    </citation>
    <scope>NUCLEOTIDE SEQUENCE [LARGE SCALE GENOMIC DNA]</scope>
    <source>
        <strain evidence="2 5">BIOML-A1</strain>
    </source>
</reference>
<feature type="domain" description="Abortive phage infection protein C-terminal" evidence="1">
    <location>
        <begin position="257"/>
        <end position="514"/>
    </location>
</feature>
<proteinExistence type="predicted"/>
<dbReference type="Pfam" id="PF10592">
    <property type="entry name" value="AIPR"/>
    <property type="match status" value="1"/>
</dbReference>
<organism evidence="2 5">
    <name type="scientific">Roseburia intestinalis</name>
    <dbReference type="NCBI Taxonomy" id="166486"/>
    <lineage>
        <taxon>Bacteria</taxon>
        <taxon>Bacillati</taxon>
        <taxon>Bacillota</taxon>
        <taxon>Clostridia</taxon>
        <taxon>Lachnospirales</taxon>
        <taxon>Lachnospiraceae</taxon>
        <taxon>Roseburia</taxon>
    </lineage>
</organism>
<evidence type="ECO:0000313" key="2">
    <source>
        <dbReference type="EMBL" id="MTR86965.1"/>
    </source>
</evidence>
<name>A0A415NLE7_9FIRM</name>
<gene>
    <name evidence="3" type="ORF">DW264_17670</name>
    <name evidence="2" type="ORF">GMD50_18400</name>
</gene>
<dbReference type="Proteomes" id="UP000284051">
    <property type="component" value="Unassembled WGS sequence"/>
</dbReference>
<evidence type="ECO:0000259" key="1">
    <source>
        <dbReference type="Pfam" id="PF10592"/>
    </source>
</evidence>
<accession>A0A415NLE7</accession>
<evidence type="ECO:0000313" key="4">
    <source>
        <dbReference type="Proteomes" id="UP000284051"/>
    </source>
</evidence>
<protein>
    <submittedName>
        <fullName evidence="2">Abortive phage resistance protein</fullName>
    </submittedName>
</protein>
<evidence type="ECO:0000313" key="5">
    <source>
        <dbReference type="Proteomes" id="UP000478483"/>
    </source>
</evidence>
<dbReference type="InterPro" id="IPR018891">
    <property type="entry name" value="AIPR_C"/>
</dbReference>
<comment type="caution">
    <text evidence="2">The sequence shown here is derived from an EMBL/GenBank/DDBJ whole genome shotgun (WGS) entry which is preliminary data.</text>
</comment>
<dbReference type="EMBL" id="QRID01000028">
    <property type="protein sequence ID" value="RHG24719.1"/>
    <property type="molecule type" value="Genomic_DNA"/>
</dbReference>
<dbReference type="EMBL" id="WNAJ01000034">
    <property type="protein sequence ID" value="MTR86965.1"/>
    <property type="molecule type" value="Genomic_DNA"/>
</dbReference>